<keyword evidence="5 6" id="KW-0472">Membrane</keyword>
<gene>
    <name evidence="8" type="ORF">IAI61_06065</name>
</gene>
<evidence type="ECO:0000256" key="4">
    <source>
        <dbReference type="ARBA" id="ARBA00022989"/>
    </source>
</evidence>
<dbReference type="InterPro" id="IPR017850">
    <property type="entry name" value="Alkaline_phosphatase_core_sf"/>
</dbReference>
<evidence type="ECO:0000259" key="7">
    <source>
        <dbReference type="Pfam" id="PF00884"/>
    </source>
</evidence>
<dbReference type="InterPro" id="IPR000917">
    <property type="entry name" value="Sulfatase_N"/>
</dbReference>
<evidence type="ECO:0000256" key="2">
    <source>
        <dbReference type="ARBA" id="ARBA00022475"/>
    </source>
</evidence>
<evidence type="ECO:0000256" key="3">
    <source>
        <dbReference type="ARBA" id="ARBA00022692"/>
    </source>
</evidence>
<evidence type="ECO:0000256" key="6">
    <source>
        <dbReference type="SAM" id="Phobius"/>
    </source>
</evidence>
<dbReference type="InterPro" id="IPR050448">
    <property type="entry name" value="OpgB/LTA_synthase_biosynth"/>
</dbReference>
<organism evidence="8 9">
    <name type="scientific">Roseomonas haemaphysalidis</name>
    <dbReference type="NCBI Taxonomy" id="2768162"/>
    <lineage>
        <taxon>Bacteria</taxon>
        <taxon>Pseudomonadati</taxon>
        <taxon>Pseudomonadota</taxon>
        <taxon>Alphaproteobacteria</taxon>
        <taxon>Acetobacterales</taxon>
        <taxon>Roseomonadaceae</taxon>
        <taxon>Roseomonas</taxon>
    </lineage>
</organism>
<sequence>MSFVLLPALLPPLLGWLACRRVARAAGTAALWLDLLFPLGLPLLLLGLTGLPWLSGVLAGLPLAGLALADATKRAVLQEPVVFSDAAMLPLVVRHPGLYLPFAGTGWVLGGAALGAAVLAVLAGLEPVALRGTPRVVLAVLGLGLLLLLLVPPARLRAALAREPFADTRRFGTLATLALFRAVAWAERPARRAAFPAAALRPAAPAPHVVLVQMESFWDPRGTLPGAPPLPNWDRLAAAAIGQGRLRVPGFGANTMRAEFAVLTGIGEGALGLDRFNPYFRFARAGLRSLPGGLAAAGYATVALHPFDRRFFGRHRVLPALGFGRFVAAAGFAGAPRAGGYVADAAVAARILDELRAAPGPALAFAITMQAHGPWPGHDPRAQWLGHLRDADAMLGLLADAAPSLGRPLVLCAYGDHLPALPDTAGLGDRRSSWLLWRSDAAGAGARRDIGAEELFHALGAALTGQPWRPAPADPT</sequence>
<dbReference type="EMBL" id="JACTNG010000002">
    <property type="protein sequence ID" value="MBO1078588.1"/>
    <property type="molecule type" value="Genomic_DNA"/>
</dbReference>
<comment type="subcellular location">
    <subcellularLocation>
        <location evidence="1">Cell membrane</location>
        <topology evidence="1">Multi-pass membrane protein</topology>
    </subcellularLocation>
</comment>
<dbReference type="SUPFAM" id="SSF53649">
    <property type="entry name" value="Alkaline phosphatase-like"/>
    <property type="match status" value="1"/>
</dbReference>
<evidence type="ECO:0000313" key="9">
    <source>
        <dbReference type="Proteomes" id="UP001518989"/>
    </source>
</evidence>
<proteinExistence type="predicted"/>
<dbReference type="Pfam" id="PF00884">
    <property type="entry name" value="Sulfatase"/>
    <property type="match status" value="1"/>
</dbReference>
<comment type="caution">
    <text evidence="8">The sequence shown here is derived from an EMBL/GenBank/DDBJ whole genome shotgun (WGS) entry which is preliminary data.</text>
</comment>
<dbReference type="PANTHER" id="PTHR47371:SF3">
    <property type="entry name" value="PHOSPHOGLYCEROL TRANSFERASE I"/>
    <property type="match status" value="1"/>
</dbReference>
<keyword evidence="2" id="KW-1003">Cell membrane</keyword>
<evidence type="ECO:0000313" key="8">
    <source>
        <dbReference type="EMBL" id="MBO1078588.1"/>
    </source>
</evidence>
<protein>
    <submittedName>
        <fullName evidence="8">LTA synthase family protein</fullName>
    </submittedName>
</protein>
<feature type="transmembrane region" description="Helical" evidence="6">
    <location>
        <begin position="136"/>
        <end position="154"/>
    </location>
</feature>
<name>A0ABS3KPR0_9PROT</name>
<dbReference type="RefSeq" id="WP_207416003.1">
    <property type="nucleotide sequence ID" value="NZ_CP061178.1"/>
</dbReference>
<dbReference type="CDD" id="cd16015">
    <property type="entry name" value="LTA_synthase"/>
    <property type="match status" value="1"/>
</dbReference>
<evidence type="ECO:0000256" key="1">
    <source>
        <dbReference type="ARBA" id="ARBA00004651"/>
    </source>
</evidence>
<keyword evidence="3 6" id="KW-0812">Transmembrane</keyword>
<feature type="transmembrane region" description="Helical" evidence="6">
    <location>
        <begin position="98"/>
        <end position="124"/>
    </location>
</feature>
<feature type="domain" description="Sulfatase N-terminal" evidence="7">
    <location>
        <begin position="207"/>
        <end position="427"/>
    </location>
</feature>
<keyword evidence="4 6" id="KW-1133">Transmembrane helix</keyword>
<dbReference type="PANTHER" id="PTHR47371">
    <property type="entry name" value="LIPOTEICHOIC ACID SYNTHASE"/>
    <property type="match status" value="1"/>
</dbReference>
<keyword evidence="9" id="KW-1185">Reference proteome</keyword>
<evidence type="ECO:0000256" key="5">
    <source>
        <dbReference type="ARBA" id="ARBA00023136"/>
    </source>
</evidence>
<accession>A0ABS3KPR0</accession>
<feature type="transmembrane region" description="Helical" evidence="6">
    <location>
        <begin position="41"/>
        <end position="69"/>
    </location>
</feature>
<reference evidence="8 9" key="1">
    <citation type="submission" date="2020-09" db="EMBL/GenBank/DDBJ databases">
        <title>Roseomonas.</title>
        <authorList>
            <person name="Zhu W."/>
        </authorList>
    </citation>
    <scope>NUCLEOTIDE SEQUENCE [LARGE SCALE GENOMIC DNA]</scope>
    <source>
        <strain evidence="8 9">573</strain>
    </source>
</reference>
<dbReference type="Gene3D" id="3.40.720.10">
    <property type="entry name" value="Alkaline Phosphatase, subunit A"/>
    <property type="match status" value="1"/>
</dbReference>
<dbReference type="Proteomes" id="UP001518989">
    <property type="component" value="Unassembled WGS sequence"/>
</dbReference>